<organism evidence="2 3">
    <name type="scientific">Paramicrobacterium agarici</name>
    <dbReference type="NCBI Taxonomy" id="630514"/>
    <lineage>
        <taxon>Bacteria</taxon>
        <taxon>Bacillati</taxon>
        <taxon>Actinomycetota</taxon>
        <taxon>Actinomycetes</taxon>
        <taxon>Micrococcales</taxon>
        <taxon>Microbacteriaceae</taxon>
        <taxon>Paramicrobacterium</taxon>
    </lineage>
</organism>
<dbReference type="Gene3D" id="1.10.260.40">
    <property type="entry name" value="lambda repressor-like DNA-binding domains"/>
    <property type="match status" value="1"/>
</dbReference>
<dbReference type="Pfam" id="PF13560">
    <property type="entry name" value="HTH_31"/>
    <property type="match status" value="1"/>
</dbReference>
<proteinExistence type="predicted"/>
<dbReference type="PANTHER" id="PTHR35010">
    <property type="entry name" value="BLL4672 PROTEIN-RELATED"/>
    <property type="match status" value="1"/>
</dbReference>
<gene>
    <name evidence="2" type="ORF">ATJ78_1234</name>
</gene>
<dbReference type="Pfam" id="PF17765">
    <property type="entry name" value="MLTR_LBD"/>
    <property type="match status" value="1"/>
</dbReference>
<comment type="caution">
    <text evidence="2">The sequence shown here is derived from an EMBL/GenBank/DDBJ whole genome shotgun (WGS) entry which is preliminary data.</text>
</comment>
<dbReference type="InterPro" id="IPR010982">
    <property type="entry name" value="Lambda_DNA-bd_dom_sf"/>
</dbReference>
<dbReference type="InterPro" id="IPR001387">
    <property type="entry name" value="Cro/C1-type_HTH"/>
</dbReference>
<dbReference type="PANTHER" id="PTHR35010:SF2">
    <property type="entry name" value="BLL4672 PROTEIN"/>
    <property type="match status" value="1"/>
</dbReference>
<dbReference type="SUPFAM" id="SSF47413">
    <property type="entry name" value="lambda repressor-like DNA-binding domains"/>
    <property type="match status" value="1"/>
</dbReference>
<dbReference type="RefSeq" id="WP_098406785.1">
    <property type="nucleotide sequence ID" value="NZ_PDJE01000001.1"/>
</dbReference>
<dbReference type="Gene3D" id="3.30.450.180">
    <property type="match status" value="1"/>
</dbReference>
<protein>
    <submittedName>
        <fullName evidence="2">Helix-turn-helix protein</fullName>
    </submittedName>
</protein>
<keyword evidence="3" id="KW-1185">Reference proteome</keyword>
<dbReference type="CDD" id="cd00093">
    <property type="entry name" value="HTH_XRE"/>
    <property type="match status" value="1"/>
</dbReference>
<dbReference type="InterPro" id="IPR041413">
    <property type="entry name" value="MLTR_LBD"/>
</dbReference>
<dbReference type="PROSITE" id="PS50943">
    <property type="entry name" value="HTH_CROC1"/>
    <property type="match status" value="1"/>
</dbReference>
<dbReference type="AlphaFoldDB" id="A0A2A9DVY8"/>
<feature type="domain" description="HTH cro/C1-type" evidence="1">
    <location>
        <begin position="37"/>
        <end position="84"/>
    </location>
</feature>
<reference evidence="2 3" key="1">
    <citation type="submission" date="2017-10" db="EMBL/GenBank/DDBJ databases">
        <title>Sequencing the genomes of 1000 actinobacteria strains.</title>
        <authorList>
            <person name="Klenk H.-P."/>
        </authorList>
    </citation>
    <scope>NUCLEOTIDE SEQUENCE [LARGE SCALE GENOMIC DNA]</scope>
    <source>
        <strain evidence="2 3">DSM 21798</strain>
    </source>
</reference>
<dbReference type="EMBL" id="PDJE01000001">
    <property type="protein sequence ID" value="PFG30305.1"/>
    <property type="molecule type" value="Genomic_DNA"/>
</dbReference>
<accession>A0A2A9DVY8</accession>
<name>A0A2A9DVY8_9MICO</name>
<sequence length="280" mass="31261">MVSEQRAQLADFLRTRRAALQPEDVGMPRGARRRTDGLRREEVAALAGLSADYYTRMEQQRGPNPSEQMLAALARGLRLSLDERDHLLRLGGYPVPRRVVSSDHVDAGIMRILDRLADTPAMVVGSAGEILIQTGPATALFGDESRFEGLERSVVYRWFTDPDSRSVYPEEDHDERARDFVADLRTAYARDSRPSPVAEIVDALTASSAEFRALWAEHRVGRKHSQYKRLVHAEVGLIEVYCQSLYDLDQSQGLLVFTAVPGSESAEKLRLLSVLDGRAV</sequence>
<dbReference type="SMART" id="SM00530">
    <property type="entry name" value="HTH_XRE"/>
    <property type="match status" value="1"/>
</dbReference>
<dbReference type="GO" id="GO:0003677">
    <property type="term" value="F:DNA binding"/>
    <property type="evidence" value="ECO:0007669"/>
    <property type="project" value="InterPro"/>
</dbReference>
<dbReference type="Proteomes" id="UP000221369">
    <property type="component" value="Unassembled WGS sequence"/>
</dbReference>
<evidence type="ECO:0000313" key="2">
    <source>
        <dbReference type="EMBL" id="PFG30305.1"/>
    </source>
</evidence>
<evidence type="ECO:0000259" key="1">
    <source>
        <dbReference type="PROSITE" id="PS50943"/>
    </source>
</evidence>
<evidence type="ECO:0000313" key="3">
    <source>
        <dbReference type="Proteomes" id="UP000221369"/>
    </source>
</evidence>